<dbReference type="EMBL" id="CP126666">
    <property type="protein sequence ID" value="WKA12255.1"/>
    <property type="molecule type" value="Genomic_DNA"/>
</dbReference>
<keyword evidence="5" id="KW-1185">Reference proteome</keyword>
<evidence type="ECO:0000256" key="2">
    <source>
        <dbReference type="ARBA" id="ARBA00023157"/>
    </source>
</evidence>
<dbReference type="InterPro" id="IPR000858">
    <property type="entry name" value="S_locus_glycoprot_dom"/>
</dbReference>
<keyword evidence="2" id="KW-1015">Disulfide bond</keyword>
<dbReference type="InterPro" id="IPR036426">
    <property type="entry name" value="Bulb-type_lectin_dom_sf"/>
</dbReference>
<organism evidence="4 5">
    <name type="scientific">Vitis vinifera</name>
    <name type="common">Grape</name>
    <dbReference type="NCBI Taxonomy" id="29760"/>
    <lineage>
        <taxon>Eukaryota</taxon>
        <taxon>Viridiplantae</taxon>
        <taxon>Streptophyta</taxon>
        <taxon>Embryophyta</taxon>
        <taxon>Tracheophyta</taxon>
        <taxon>Spermatophyta</taxon>
        <taxon>Magnoliopsida</taxon>
        <taxon>eudicotyledons</taxon>
        <taxon>Gunneridae</taxon>
        <taxon>Pentapetalae</taxon>
        <taxon>rosids</taxon>
        <taxon>Vitales</taxon>
        <taxon>Vitaceae</taxon>
        <taxon>Viteae</taxon>
        <taxon>Vitis</taxon>
    </lineage>
</organism>
<evidence type="ECO:0000313" key="4">
    <source>
        <dbReference type="EMBL" id="WKA12255.1"/>
    </source>
</evidence>
<dbReference type="Pfam" id="PF00954">
    <property type="entry name" value="S_locus_glycop"/>
    <property type="match status" value="1"/>
</dbReference>
<dbReference type="SUPFAM" id="SSF51110">
    <property type="entry name" value="alpha-D-mannose-specific plant lectins"/>
    <property type="match status" value="1"/>
</dbReference>
<dbReference type="EMBL" id="CP126666">
    <property type="protein sequence ID" value="WKA12254.1"/>
    <property type="molecule type" value="Genomic_DNA"/>
</dbReference>
<proteinExistence type="predicted"/>
<dbReference type="PANTHER" id="PTHR32444:SF238">
    <property type="entry name" value="APPLE DOMAIN-CONTAINING PROTEIN"/>
    <property type="match status" value="1"/>
</dbReference>
<dbReference type="PANTHER" id="PTHR32444">
    <property type="entry name" value="BULB-TYPE LECTIN DOMAIN-CONTAINING PROTEIN"/>
    <property type="match status" value="1"/>
</dbReference>
<sequence length="222" mass="25348">MKLGYDRGNGKKWSLVSWRSVEDPSPGGFSMELDPGGTLQIIIMQGSTRYWTSGMWDGEIFAMIPEMNSNRAYKISNFFSEKNESYFNYSVINSSIVSRPVLDVSGQIKLESWQEDSHEWKLIWYQPSTHRKVYAFCGAFGSCNPVSQNNCECLPGFEPRHPESWKLLDRSGGCVRKAELQCGNHSAANGDEDWFLRVSKVKLPMYPLGLQIRRRVPVHLPQ</sequence>
<protein>
    <recommendedName>
        <fullName evidence="3">S-locus glycoprotein domain-containing protein</fullName>
    </recommendedName>
</protein>
<evidence type="ECO:0000256" key="1">
    <source>
        <dbReference type="ARBA" id="ARBA00022729"/>
    </source>
</evidence>
<gene>
    <name evidence="4" type="ORF">VitviT2T_029665</name>
</gene>
<accession>A0ABY9DZX3</accession>
<name>A0ABY9DZX3_VITVI</name>
<feature type="domain" description="S-locus glycoprotein" evidence="3">
    <location>
        <begin position="51"/>
        <end position="160"/>
    </location>
</feature>
<reference evidence="4 5" key="1">
    <citation type="journal article" date="2023" name="Hortic Res">
        <title>The complete reference genome for grapevine (Vitis vinifera L.) genetics and breeding.</title>
        <authorList>
            <person name="Shi X."/>
            <person name="Cao S."/>
            <person name="Wang X."/>
            <person name="Huang S."/>
            <person name="Wang Y."/>
            <person name="Liu Z."/>
            <person name="Liu W."/>
            <person name="Leng X."/>
            <person name="Peng Y."/>
            <person name="Wang N."/>
            <person name="Wang Y."/>
            <person name="Ma Z."/>
            <person name="Xu X."/>
            <person name="Zhang F."/>
            <person name="Xue H."/>
            <person name="Zhong H."/>
            <person name="Wang Y."/>
            <person name="Zhang K."/>
            <person name="Velt A."/>
            <person name="Avia K."/>
            <person name="Holtgrawe D."/>
            <person name="Grimplet J."/>
            <person name="Matus J.T."/>
            <person name="Ware D."/>
            <person name="Wu X."/>
            <person name="Wang H."/>
            <person name="Liu C."/>
            <person name="Fang Y."/>
            <person name="Rustenholz C."/>
            <person name="Cheng Z."/>
            <person name="Xiao H."/>
            <person name="Zhou Y."/>
        </authorList>
    </citation>
    <scope>NUCLEOTIDE SEQUENCE [LARGE SCALE GENOMIC DNA]</scope>
    <source>
        <strain evidence="5">cv. Pinot noir / PN40024</strain>
        <tissue evidence="4">Leaf</tissue>
    </source>
</reference>
<evidence type="ECO:0000313" key="5">
    <source>
        <dbReference type="Proteomes" id="UP001227230"/>
    </source>
</evidence>
<dbReference type="Proteomes" id="UP001227230">
    <property type="component" value="Chromosome 19"/>
</dbReference>
<evidence type="ECO:0000259" key="3">
    <source>
        <dbReference type="Pfam" id="PF00954"/>
    </source>
</evidence>
<keyword evidence="1" id="KW-0732">Signal</keyword>